<reference evidence="5 6" key="1">
    <citation type="journal article" date="2015" name="Genome Announc.">
        <title>Expanding the biotechnology potential of lactobacilli through comparative genomics of 213 strains and associated genera.</title>
        <authorList>
            <person name="Sun Z."/>
            <person name="Harris H.M."/>
            <person name="McCann A."/>
            <person name="Guo C."/>
            <person name="Argimon S."/>
            <person name="Zhang W."/>
            <person name="Yang X."/>
            <person name="Jeffery I.B."/>
            <person name="Cooney J.C."/>
            <person name="Kagawa T.F."/>
            <person name="Liu W."/>
            <person name="Song Y."/>
            <person name="Salvetti E."/>
            <person name="Wrobel A."/>
            <person name="Rasinkangas P."/>
            <person name="Parkhill J."/>
            <person name="Rea M.C."/>
            <person name="O'Sullivan O."/>
            <person name="Ritari J."/>
            <person name="Douillard F.P."/>
            <person name="Paul Ross R."/>
            <person name="Yang R."/>
            <person name="Briner A.E."/>
            <person name="Felis G.E."/>
            <person name="de Vos W.M."/>
            <person name="Barrangou R."/>
            <person name="Klaenhammer T.R."/>
            <person name="Caufield P.W."/>
            <person name="Cui Y."/>
            <person name="Zhang H."/>
            <person name="O'Toole P.W."/>
        </authorList>
    </citation>
    <scope>NUCLEOTIDE SEQUENCE [LARGE SCALE GENOMIC DNA]</scope>
    <source>
        <strain evidence="5 6">JCM 15530</strain>
    </source>
</reference>
<feature type="domain" description="HTH gntR-type" evidence="4">
    <location>
        <begin position="12"/>
        <end position="79"/>
    </location>
</feature>
<evidence type="ECO:0000313" key="5">
    <source>
        <dbReference type="EMBL" id="KRK48891.1"/>
    </source>
</evidence>
<dbReference type="OrthoDB" id="574518at2"/>
<name>A0A0R1HRF6_9LACO</name>
<evidence type="ECO:0000313" key="6">
    <source>
        <dbReference type="Proteomes" id="UP000050911"/>
    </source>
</evidence>
<keyword evidence="3" id="KW-0804">Transcription</keyword>
<dbReference type="STRING" id="1302272.FC96_GL001212"/>
<dbReference type="PROSITE" id="PS50949">
    <property type="entry name" value="HTH_GNTR"/>
    <property type="match status" value="1"/>
</dbReference>
<dbReference type="InterPro" id="IPR008920">
    <property type="entry name" value="TF_FadR/GntR_C"/>
</dbReference>
<keyword evidence="2" id="KW-0238">DNA-binding</keyword>
<dbReference type="PANTHER" id="PTHR43537">
    <property type="entry name" value="TRANSCRIPTIONAL REGULATOR, GNTR FAMILY"/>
    <property type="match status" value="1"/>
</dbReference>
<dbReference type="CDD" id="cd07377">
    <property type="entry name" value="WHTH_GntR"/>
    <property type="match status" value="1"/>
</dbReference>
<keyword evidence="6" id="KW-1185">Reference proteome</keyword>
<dbReference type="GO" id="GO:0003677">
    <property type="term" value="F:DNA binding"/>
    <property type="evidence" value="ECO:0007669"/>
    <property type="project" value="UniProtKB-KW"/>
</dbReference>
<keyword evidence="1" id="KW-0805">Transcription regulation</keyword>
<evidence type="ECO:0000256" key="1">
    <source>
        <dbReference type="ARBA" id="ARBA00023015"/>
    </source>
</evidence>
<accession>A0A0R1HRF6</accession>
<dbReference type="Proteomes" id="UP000050911">
    <property type="component" value="Unassembled WGS sequence"/>
</dbReference>
<dbReference type="AlphaFoldDB" id="A0A0R1HRF6"/>
<dbReference type="InterPro" id="IPR036390">
    <property type="entry name" value="WH_DNA-bd_sf"/>
</dbReference>
<dbReference type="Pfam" id="PF00392">
    <property type="entry name" value="GntR"/>
    <property type="match status" value="1"/>
</dbReference>
<sequence length="224" mass="24650">MPIPKTKIIEKETSKDKAYRQIRDWIIDGTLEPNEKLAETSLAQAVGISRTPVREALLKLNEVGFVILATGKMTRVAPLDASETANLFLTMSSLEGIAAAQAVGQLKAADLDRLTKRQAAYEKAVTGGHWQQIFKADRAFHEVILQVADNPYVTQFSNQLYGHILRVETHYLAQQSGQLVLDDRHHDVLTAMKNGVALDAKAAIESDWLAVMAQVQSVATTVSE</sequence>
<evidence type="ECO:0000259" key="4">
    <source>
        <dbReference type="PROSITE" id="PS50949"/>
    </source>
</evidence>
<dbReference type="SMART" id="SM00895">
    <property type="entry name" value="FCD"/>
    <property type="match status" value="1"/>
</dbReference>
<dbReference type="EMBL" id="AZCX01000002">
    <property type="protein sequence ID" value="KRK48891.1"/>
    <property type="molecule type" value="Genomic_DNA"/>
</dbReference>
<evidence type="ECO:0000256" key="3">
    <source>
        <dbReference type="ARBA" id="ARBA00023163"/>
    </source>
</evidence>
<dbReference type="SMART" id="SM00345">
    <property type="entry name" value="HTH_GNTR"/>
    <property type="match status" value="1"/>
</dbReference>
<dbReference type="PANTHER" id="PTHR43537:SF24">
    <property type="entry name" value="GLUCONATE OPERON TRANSCRIPTIONAL REPRESSOR"/>
    <property type="match status" value="1"/>
</dbReference>
<dbReference type="Gene3D" id="1.20.120.530">
    <property type="entry name" value="GntR ligand-binding domain-like"/>
    <property type="match status" value="1"/>
</dbReference>
<dbReference type="InterPro" id="IPR000524">
    <property type="entry name" value="Tscrpt_reg_HTH_GntR"/>
</dbReference>
<dbReference type="RefSeq" id="WP_056942065.1">
    <property type="nucleotide sequence ID" value="NZ_AZCX01000002.1"/>
</dbReference>
<dbReference type="PATRIC" id="fig|1302272.5.peg.1220"/>
<proteinExistence type="predicted"/>
<dbReference type="Gene3D" id="1.10.10.10">
    <property type="entry name" value="Winged helix-like DNA-binding domain superfamily/Winged helix DNA-binding domain"/>
    <property type="match status" value="1"/>
</dbReference>
<protein>
    <submittedName>
        <fullName evidence="5">Crp Fnr family transcriptional regulator</fullName>
    </submittedName>
</protein>
<dbReference type="SUPFAM" id="SSF46785">
    <property type="entry name" value="Winged helix' DNA-binding domain"/>
    <property type="match status" value="1"/>
</dbReference>
<dbReference type="SUPFAM" id="SSF48008">
    <property type="entry name" value="GntR ligand-binding domain-like"/>
    <property type="match status" value="1"/>
</dbReference>
<comment type="caution">
    <text evidence="5">The sequence shown here is derived from an EMBL/GenBank/DDBJ whole genome shotgun (WGS) entry which is preliminary data.</text>
</comment>
<dbReference type="InterPro" id="IPR036388">
    <property type="entry name" value="WH-like_DNA-bd_sf"/>
</dbReference>
<gene>
    <name evidence="5" type="ORF">FC96_GL001212</name>
</gene>
<dbReference type="Pfam" id="PF07729">
    <property type="entry name" value="FCD"/>
    <property type="match status" value="1"/>
</dbReference>
<evidence type="ECO:0000256" key="2">
    <source>
        <dbReference type="ARBA" id="ARBA00023125"/>
    </source>
</evidence>
<dbReference type="GO" id="GO:0003700">
    <property type="term" value="F:DNA-binding transcription factor activity"/>
    <property type="evidence" value="ECO:0007669"/>
    <property type="project" value="InterPro"/>
</dbReference>
<organism evidence="5 6">
    <name type="scientific">Secundilactobacillus kimchicus JCM 15530</name>
    <dbReference type="NCBI Taxonomy" id="1302272"/>
    <lineage>
        <taxon>Bacteria</taxon>
        <taxon>Bacillati</taxon>
        <taxon>Bacillota</taxon>
        <taxon>Bacilli</taxon>
        <taxon>Lactobacillales</taxon>
        <taxon>Lactobacillaceae</taxon>
        <taxon>Secundilactobacillus</taxon>
    </lineage>
</organism>
<dbReference type="InterPro" id="IPR011711">
    <property type="entry name" value="GntR_C"/>
</dbReference>